<protein>
    <submittedName>
        <fullName evidence="1">Uncharacterized protein</fullName>
    </submittedName>
</protein>
<name>A0A2Z7B9K2_9LAMI</name>
<sequence>MLAGFTSEEAEADTVADQGLKRLRAATTTSALLFERNQKSAGAQELVSVVMTSAYLLEEACGSNHDVIISVEEACGSNHDVIISVEEACGSNHDVIISVEEACGSNRDIIVSIIEADEE</sequence>
<proteinExistence type="predicted"/>
<evidence type="ECO:0000313" key="1">
    <source>
        <dbReference type="EMBL" id="KZV30890.1"/>
    </source>
</evidence>
<dbReference type="EMBL" id="KV007785">
    <property type="protein sequence ID" value="KZV30890.1"/>
    <property type="molecule type" value="Genomic_DNA"/>
</dbReference>
<keyword evidence="2" id="KW-1185">Reference proteome</keyword>
<dbReference type="AlphaFoldDB" id="A0A2Z7B9K2"/>
<dbReference type="Proteomes" id="UP000250235">
    <property type="component" value="Unassembled WGS sequence"/>
</dbReference>
<accession>A0A2Z7B9K2</accession>
<organism evidence="1 2">
    <name type="scientific">Dorcoceras hygrometricum</name>
    <dbReference type="NCBI Taxonomy" id="472368"/>
    <lineage>
        <taxon>Eukaryota</taxon>
        <taxon>Viridiplantae</taxon>
        <taxon>Streptophyta</taxon>
        <taxon>Embryophyta</taxon>
        <taxon>Tracheophyta</taxon>
        <taxon>Spermatophyta</taxon>
        <taxon>Magnoliopsida</taxon>
        <taxon>eudicotyledons</taxon>
        <taxon>Gunneridae</taxon>
        <taxon>Pentapetalae</taxon>
        <taxon>asterids</taxon>
        <taxon>lamiids</taxon>
        <taxon>Lamiales</taxon>
        <taxon>Gesneriaceae</taxon>
        <taxon>Didymocarpoideae</taxon>
        <taxon>Trichosporeae</taxon>
        <taxon>Loxocarpinae</taxon>
        <taxon>Dorcoceras</taxon>
    </lineage>
</organism>
<gene>
    <name evidence="1" type="ORF">F511_15538</name>
</gene>
<reference evidence="1 2" key="1">
    <citation type="journal article" date="2015" name="Proc. Natl. Acad. Sci. U.S.A.">
        <title>The resurrection genome of Boea hygrometrica: A blueprint for survival of dehydration.</title>
        <authorList>
            <person name="Xiao L."/>
            <person name="Yang G."/>
            <person name="Zhang L."/>
            <person name="Yang X."/>
            <person name="Zhao S."/>
            <person name="Ji Z."/>
            <person name="Zhou Q."/>
            <person name="Hu M."/>
            <person name="Wang Y."/>
            <person name="Chen M."/>
            <person name="Xu Y."/>
            <person name="Jin H."/>
            <person name="Xiao X."/>
            <person name="Hu G."/>
            <person name="Bao F."/>
            <person name="Hu Y."/>
            <person name="Wan P."/>
            <person name="Li L."/>
            <person name="Deng X."/>
            <person name="Kuang T."/>
            <person name="Xiang C."/>
            <person name="Zhu J.K."/>
            <person name="Oliver M.J."/>
            <person name="He Y."/>
        </authorList>
    </citation>
    <scope>NUCLEOTIDE SEQUENCE [LARGE SCALE GENOMIC DNA]</scope>
    <source>
        <strain evidence="2">cv. XS01</strain>
    </source>
</reference>
<evidence type="ECO:0000313" key="2">
    <source>
        <dbReference type="Proteomes" id="UP000250235"/>
    </source>
</evidence>